<evidence type="ECO:0000256" key="3">
    <source>
        <dbReference type="ARBA" id="ARBA00022989"/>
    </source>
</evidence>
<evidence type="ECO:0000313" key="8">
    <source>
        <dbReference type="EMBL" id="KAL0633870.1"/>
    </source>
</evidence>
<evidence type="ECO:0000256" key="1">
    <source>
        <dbReference type="ARBA" id="ARBA00004141"/>
    </source>
</evidence>
<keyword evidence="4 5" id="KW-0472">Membrane</keyword>
<sequence>MIFMDLIPLWPKAILPTILKDNHAWYLKTFNDQLMIKFEPWFASFLTIEALYQLPMTLWFLFALPKDHPSFPVHLLVYGAVGFVTTVTSCVAIYTEKDMSQMEKNVLLSFYSPFAAICMCPPHMPAFPPQFLTLVTDRGGSS</sequence>
<keyword evidence="9" id="KW-1185">Reference proteome</keyword>
<keyword evidence="2 5" id="KW-0812">Transmembrane</keyword>
<dbReference type="InterPro" id="IPR033118">
    <property type="entry name" value="EXPERA"/>
</dbReference>
<accession>A0ABR3GD86</accession>
<name>A0ABR3GD86_9PEZI</name>
<protein>
    <recommendedName>
        <fullName evidence="7">EXPERA domain-containing protein</fullName>
    </recommendedName>
</protein>
<evidence type="ECO:0000313" key="9">
    <source>
        <dbReference type="Proteomes" id="UP001447188"/>
    </source>
</evidence>
<evidence type="ECO:0000259" key="7">
    <source>
        <dbReference type="PROSITE" id="PS51751"/>
    </source>
</evidence>
<dbReference type="PROSITE" id="PS51751">
    <property type="entry name" value="EXPERA"/>
    <property type="match status" value="1"/>
</dbReference>
<comment type="subcellular location">
    <subcellularLocation>
        <location evidence="1">Membrane</location>
        <topology evidence="1">Multi-pass membrane protein</topology>
    </subcellularLocation>
</comment>
<evidence type="ECO:0000256" key="2">
    <source>
        <dbReference type="ARBA" id="ARBA00022692"/>
    </source>
</evidence>
<feature type="domain" description="EXPERA" evidence="7">
    <location>
        <begin position="1"/>
        <end position="122"/>
    </location>
</feature>
<reference evidence="8 9" key="1">
    <citation type="submission" date="2024-02" db="EMBL/GenBank/DDBJ databases">
        <title>Discinaceae phylogenomics.</title>
        <authorList>
            <person name="Dirks A.C."/>
            <person name="James T.Y."/>
        </authorList>
    </citation>
    <scope>NUCLEOTIDE SEQUENCE [LARGE SCALE GENOMIC DNA]</scope>
    <source>
        <strain evidence="8 9">ACD0624</strain>
    </source>
</reference>
<dbReference type="EMBL" id="JBBBZM010000111">
    <property type="protein sequence ID" value="KAL0633870.1"/>
    <property type="molecule type" value="Genomic_DNA"/>
</dbReference>
<feature type="transmembrane region" description="Helical" evidence="6">
    <location>
        <begin position="75"/>
        <end position="94"/>
    </location>
</feature>
<dbReference type="InterPro" id="IPR051987">
    <property type="entry name" value="Sigma-2_receptor-like"/>
</dbReference>
<comment type="caution">
    <text evidence="8">The sequence shown here is derived from an EMBL/GenBank/DDBJ whole genome shotgun (WGS) entry which is preliminary data.</text>
</comment>
<evidence type="ECO:0000256" key="5">
    <source>
        <dbReference type="PROSITE-ProRule" id="PRU01087"/>
    </source>
</evidence>
<feature type="transmembrane region" description="Helical" evidence="6">
    <location>
        <begin position="41"/>
        <end position="63"/>
    </location>
</feature>
<gene>
    <name evidence="8" type="ORF">Q9L58_007245</name>
</gene>
<dbReference type="Proteomes" id="UP001447188">
    <property type="component" value="Unassembled WGS sequence"/>
</dbReference>
<dbReference type="PANTHER" id="PTHR31204">
    <property type="entry name" value="SIGMA INTRACELLULAR RECEPTOR 2"/>
    <property type="match status" value="1"/>
</dbReference>
<proteinExistence type="predicted"/>
<dbReference type="Pfam" id="PF05241">
    <property type="entry name" value="EBP"/>
    <property type="match status" value="1"/>
</dbReference>
<dbReference type="PANTHER" id="PTHR31204:SF1">
    <property type="entry name" value="SIGMA INTRACELLULAR RECEPTOR 2"/>
    <property type="match status" value="1"/>
</dbReference>
<keyword evidence="3 5" id="KW-1133">Transmembrane helix</keyword>
<evidence type="ECO:0000256" key="4">
    <source>
        <dbReference type="ARBA" id="ARBA00023136"/>
    </source>
</evidence>
<evidence type="ECO:0000256" key="6">
    <source>
        <dbReference type="SAM" id="Phobius"/>
    </source>
</evidence>
<organism evidence="8 9">
    <name type="scientific">Discina gigas</name>
    <dbReference type="NCBI Taxonomy" id="1032678"/>
    <lineage>
        <taxon>Eukaryota</taxon>
        <taxon>Fungi</taxon>
        <taxon>Dikarya</taxon>
        <taxon>Ascomycota</taxon>
        <taxon>Pezizomycotina</taxon>
        <taxon>Pezizomycetes</taxon>
        <taxon>Pezizales</taxon>
        <taxon>Discinaceae</taxon>
        <taxon>Discina</taxon>
    </lineage>
</organism>